<evidence type="ECO:0000256" key="2">
    <source>
        <dbReference type="ARBA" id="ARBA00023163"/>
    </source>
</evidence>
<gene>
    <name evidence="4" type="ORF">CGS55_03165</name>
</gene>
<dbReference type="Proteomes" id="UP000219901">
    <property type="component" value="Unassembled WGS sequence"/>
</dbReference>
<protein>
    <recommendedName>
        <fullName evidence="3">Mga helix-turn-helix domain-containing protein</fullName>
    </recommendedName>
</protein>
<evidence type="ECO:0000313" key="4">
    <source>
        <dbReference type="EMBL" id="PDX73423.1"/>
    </source>
</evidence>
<dbReference type="Gene3D" id="1.10.10.10">
    <property type="entry name" value="Winged helix-like DNA-binding domain superfamily/Winged helix DNA-binding domain"/>
    <property type="match status" value="1"/>
</dbReference>
<organism evidence="4 5">
    <name type="scientific">Faecalibacterium prausnitzii</name>
    <dbReference type="NCBI Taxonomy" id="853"/>
    <lineage>
        <taxon>Bacteria</taxon>
        <taxon>Bacillati</taxon>
        <taxon>Bacillota</taxon>
        <taxon>Clostridia</taxon>
        <taxon>Eubacteriales</taxon>
        <taxon>Oscillospiraceae</taxon>
        <taxon>Faecalibacterium</taxon>
    </lineage>
</organism>
<accession>A0A2A7A327</accession>
<dbReference type="InterPro" id="IPR007737">
    <property type="entry name" value="Mga_HTH"/>
</dbReference>
<evidence type="ECO:0000313" key="5">
    <source>
        <dbReference type="Proteomes" id="UP000219901"/>
    </source>
</evidence>
<dbReference type="AlphaFoldDB" id="A0A2A7A327"/>
<reference evidence="4 5" key="1">
    <citation type="journal article" date="2017" name="Front. Microbiol.">
        <title>New Insights into the Diversity of the Genus Faecalibacterium.</title>
        <authorList>
            <person name="Benevides L."/>
            <person name="Burman S."/>
            <person name="Martin R."/>
            <person name="Robert V."/>
            <person name="Thomas M."/>
            <person name="Miquel S."/>
            <person name="Chain F."/>
            <person name="Sokol H."/>
            <person name="Bermudez-Humaran L.G."/>
            <person name="Morrison M."/>
            <person name="Langella P."/>
            <person name="Azevedo V.A."/>
            <person name="Chatel J.M."/>
            <person name="Soares S."/>
        </authorList>
    </citation>
    <scope>NUCLEOTIDE SEQUENCE [LARGE SCALE GENOMIC DNA]</scope>
    <source>
        <strain evidence="4 5">CNCM I 4546</strain>
    </source>
</reference>
<dbReference type="RefSeq" id="WP_097782617.1">
    <property type="nucleotide sequence ID" value="NZ_NMTV01000024.1"/>
</dbReference>
<evidence type="ECO:0000256" key="1">
    <source>
        <dbReference type="ARBA" id="ARBA00023015"/>
    </source>
</evidence>
<comment type="caution">
    <text evidence="4">The sequence shown here is derived from an EMBL/GenBank/DDBJ whole genome shotgun (WGS) entry which is preliminary data.</text>
</comment>
<dbReference type="Pfam" id="PF05043">
    <property type="entry name" value="Mga"/>
    <property type="match status" value="1"/>
</dbReference>
<keyword evidence="2" id="KW-0804">Transcription</keyword>
<evidence type="ECO:0000259" key="3">
    <source>
        <dbReference type="Pfam" id="PF05043"/>
    </source>
</evidence>
<dbReference type="PANTHER" id="PTHR30185">
    <property type="entry name" value="CRYPTIC BETA-GLUCOSIDE BGL OPERON ANTITERMINATOR"/>
    <property type="match status" value="1"/>
</dbReference>
<dbReference type="PANTHER" id="PTHR30185:SF18">
    <property type="entry name" value="TRANSCRIPTIONAL REGULATOR MTLR"/>
    <property type="match status" value="1"/>
</dbReference>
<feature type="domain" description="Mga helix-turn-helix" evidence="3">
    <location>
        <begin position="88"/>
        <end position="160"/>
    </location>
</feature>
<dbReference type="InterPro" id="IPR036388">
    <property type="entry name" value="WH-like_DNA-bd_sf"/>
</dbReference>
<keyword evidence="1" id="KW-0805">Transcription regulation</keyword>
<dbReference type="EMBL" id="NMTV01000024">
    <property type="protein sequence ID" value="PDX73423.1"/>
    <property type="molecule type" value="Genomic_DNA"/>
</dbReference>
<sequence>MELRKEARDLLFCMLRKGDWITGEELSRMLDWNKKKVQQNIKWLMEDIGQEGNIETQKNKGYRVCRISECLRNEILKDAFYNEVYFNLDERRIILIMDLLFRRQYIPMDQLAEDYYLSKSVVFEEIRQMRRWFGRNDDIQLEVSPQRGIYIHGEEKDKRYACTAWGPLHVLQMTKIDPDAVQHYQESMEQAAEPLQQLLIDTGRFISGEEYSFLLRYIAMSRLRSSLGYYLPEMGEKPFEYSAFYETLSRKLGYTFSASEQTEINKFIRKATILAPKSHPDAKQENLHALENYFNQKLKLSQPLHFEDPELVAENLNALLERPYHRVNYYDKSILIKYPLAIHLVKQAFQDVFAKKLPRTEILNMAAFLGSYLDTIHYPSSVRILLVGNQSFYLMENLRNYICQMLSFAPERVDYLPGYAWNSSLLRDIDYYTIFLTTEPEIALKNSRFRLIPIIMTNENREMLKSILEDCRKTNRIQRMARMERITQYKTLSHLEKIEMLLPEEDPAKITTYALNRNTLCVICTTPTVQTGMEIITLDTPFPYDFREISTIKILKFRDDQPGIIEFFHAAADILQK</sequence>
<dbReference type="InterPro" id="IPR050661">
    <property type="entry name" value="BglG_antiterminators"/>
</dbReference>
<proteinExistence type="predicted"/>
<name>A0A2A7A327_9FIRM</name>